<keyword evidence="3" id="KW-1185">Reference proteome</keyword>
<evidence type="ECO:0000313" key="2">
    <source>
        <dbReference type="EMBL" id="PLR40752.1"/>
    </source>
</evidence>
<protein>
    <recommendedName>
        <fullName evidence="1">DUF551 domain-containing protein</fullName>
    </recommendedName>
</protein>
<sequence length="73" mass="8347">MKWIKCSESLPEANQQVLVNDLNGEGVLIAWRSLWYSAGQVPTGDWQWVFQIAGLEHEDVKVKEWCAYPAPTE</sequence>
<feature type="domain" description="DUF551" evidence="1">
    <location>
        <begin position="2"/>
        <end position="46"/>
    </location>
</feature>
<dbReference type="Proteomes" id="UP000234240">
    <property type="component" value="Unassembled WGS sequence"/>
</dbReference>
<evidence type="ECO:0000259" key="1">
    <source>
        <dbReference type="Pfam" id="PF04448"/>
    </source>
</evidence>
<reference evidence="2 3" key="1">
    <citation type="submission" date="2017-12" db="EMBL/GenBank/DDBJ databases">
        <title>Characterization of six clinical isolates of Enterochimera gen. nov., a novel genus of the Yersiniaciae family and the three species Enterochimera arupensis sp. nov., Enterochimera coloradensis sp. nov, and Enterochimera californica sp. nov.</title>
        <authorList>
            <person name="Rossi A."/>
            <person name="Fisher M."/>
        </authorList>
    </citation>
    <scope>NUCLEOTIDE SEQUENCE [LARGE SCALE GENOMIC DNA]</scope>
    <source>
        <strain evidence="3">2015-Iso6</strain>
    </source>
</reference>
<dbReference type="Pfam" id="PF04448">
    <property type="entry name" value="DUF551"/>
    <property type="match status" value="1"/>
</dbReference>
<organism evidence="2 3">
    <name type="scientific">Chimaeribacter californicus</name>
    <dbReference type="NCBI Taxonomy" id="2060067"/>
    <lineage>
        <taxon>Bacteria</taxon>
        <taxon>Pseudomonadati</taxon>
        <taxon>Pseudomonadota</taxon>
        <taxon>Gammaproteobacteria</taxon>
        <taxon>Enterobacterales</taxon>
        <taxon>Yersiniaceae</taxon>
        <taxon>Chimaeribacter</taxon>
    </lineage>
</organism>
<dbReference type="OrthoDB" id="6524844at2"/>
<dbReference type="AlphaFoldDB" id="A0A2N5EE01"/>
<proteinExistence type="predicted"/>
<accession>A0A2N5EE01</accession>
<dbReference type="EMBL" id="PJZF01000003">
    <property type="protein sequence ID" value="PLR40752.1"/>
    <property type="molecule type" value="Genomic_DNA"/>
</dbReference>
<dbReference type="RefSeq" id="WP_101815165.1">
    <property type="nucleotide sequence ID" value="NZ_PJZF01000003.1"/>
</dbReference>
<gene>
    <name evidence="2" type="ORF">CYR55_05595</name>
</gene>
<evidence type="ECO:0000313" key="3">
    <source>
        <dbReference type="Proteomes" id="UP000234240"/>
    </source>
</evidence>
<comment type="caution">
    <text evidence="2">The sequence shown here is derived from an EMBL/GenBank/DDBJ whole genome shotgun (WGS) entry which is preliminary data.</text>
</comment>
<dbReference type="InterPro" id="IPR007539">
    <property type="entry name" value="DUF551"/>
</dbReference>
<name>A0A2N5EE01_9GAMM</name>